<dbReference type="SMART" id="SM00028">
    <property type="entry name" value="TPR"/>
    <property type="match status" value="3"/>
</dbReference>
<evidence type="ECO:0000259" key="9">
    <source>
        <dbReference type="Pfam" id="PF01435"/>
    </source>
</evidence>
<evidence type="ECO:0000256" key="7">
    <source>
        <dbReference type="RuleBase" id="RU003983"/>
    </source>
</evidence>
<dbReference type="GO" id="GO:0051603">
    <property type="term" value="P:proteolysis involved in protein catabolic process"/>
    <property type="evidence" value="ECO:0007669"/>
    <property type="project" value="TreeGrafter"/>
</dbReference>
<dbReference type="SUPFAM" id="SSF48452">
    <property type="entry name" value="TPR-like"/>
    <property type="match status" value="1"/>
</dbReference>
<keyword evidence="5 7" id="KW-0482">Metalloprotease</keyword>
<dbReference type="GO" id="GO:0016020">
    <property type="term" value="C:membrane"/>
    <property type="evidence" value="ECO:0007669"/>
    <property type="project" value="TreeGrafter"/>
</dbReference>
<evidence type="ECO:0000256" key="4">
    <source>
        <dbReference type="ARBA" id="ARBA00022833"/>
    </source>
</evidence>
<evidence type="ECO:0000256" key="5">
    <source>
        <dbReference type="ARBA" id="ARBA00023049"/>
    </source>
</evidence>
<evidence type="ECO:0000256" key="3">
    <source>
        <dbReference type="ARBA" id="ARBA00022801"/>
    </source>
</evidence>
<dbReference type="EMBL" id="FQZT01000010">
    <property type="protein sequence ID" value="SHJ58980.1"/>
    <property type="molecule type" value="Genomic_DNA"/>
</dbReference>
<organism evidence="10 11">
    <name type="scientific">Malonomonas rubra DSM 5091</name>
    <dbReference type="NCBI Taxonomy" id="1122189"/>
    <lineage>
        <taxon>Bacteria</taxon>
        <taxon>Pseudomonadati</taxon>
        <taxon>Thermodesulfobacteriota</taxon>
        <taxon>Desulfuromonadia</taxon>
        <taxon>Desulfuromonadales</taxon>
        <taxon>Geopsychrobacteraceae</taxon>
        <taxon>Malonomonas</taxon>
    </lineage>
</organism>
<feature type="repeat" description="TPR" evidence="6">
    <location>
        <begin position="348"/>
        <end position="381"/>
    </location>
</feature>
<dbReference type="InterPro" id="IPR001915">
    <property type="entry name" value="Peptidase_M48"/>
</dbReference>
<accession>A0A1M6KJG7</accession>
<dbReference type="Pfam" id="PF13432">
    <property type="entry name" value="TPR_16"/>
    <property type="match status" value="2"/>
</dbReference>
<dbReference type="RefSeq" id="WP_072909299.1">
    <property type="nucleotide sequence ID" value="NZ_FQZT01000010.1"/>
</dbReference>
<feature type="signal peptide" evidence="8">
    <location>
        <begin position="1"/>
        <end position="18"/>
    </location>
</feature>
<dbReference type="InterPro" id="IPR011990">
    <property type="entry name" value="TPR-like_helical_dom_sf"/>
</dbReference>
<dbReference type="GO" id="GO:0004222">
    <property type="term" value="F:metalloendopeptidase activity"/>
    <property type="evidence" value="ECO:0007669"/>
    <property type="project" value="InterPro"/>
</dbReference>
<dbReference type="PANTHER" id="PTHR22726">
    <property type="entry name" value="METALLOENDOPEPTIDASE OMA1"/>
    <property type="match status" value="1"/>
</dbReference>
<evidence type="ECO:0000256" key="2">
    <source>
        <dbReference type="ARBA" id="ARBA00022723"/>
    </source>
</evidence>
<name>A0A1M6KJG7_MALRU</name>
<dbReference type="GO" id="GO:0046872">
    <property type="term" value="F:metal ion binding"/>
    <property type="evidence" value="ECO:0007669"/>
    <property type="project" value="UniProtKB-KW"/>
</dbReference>
<evidence type="ECO:0000256" key="6">
    <source>
        <dbReference type="PROSITE-ProRule" id="PRU00339"/>
    </source>
</evidence>
<dbReference type="PANTHER" id="PTHR22726:SF1">
    <property type="entry name" value="METALLOENDOPEPTIDASE OMA1, MITOCHONDRIAL"/>
    <property type="match status" value="1"/>
</dbReference>
<feature type="chain" id="PRO_5012070606" evidence="8">
    <location>
        <begin position="19"/>
        <end position="429"/>
    </location>
</feature>
<dbReference type="OrthoDB" id="9810445at2"/>
<sequence length="429" mass="47155">MDSFKRFFWLLTVLSLLAGCAVNPVTGRNELAIMQVSPAQEVELGRKSFGQAMQSMGGIYPDDSVNAYVDRVGQRVARYSHRPELSYQFKVVNDSSPNAFALPGGFIAISRGLLINLENEAQLAAVLGHEVGHVTARHSVQGMQRATLLNAAVGLAGVAAGEYSELATQIGGVTANLIDKRYSREQESESDQLGIDYMAQAGYAPQGAVELQEIFYRKIDQGQNADWLSGLFRSHPFSIERLQANRNYVEARYPTSRASYGLDRNAYLTAIDPVLQTKEAYALYDEAKELEAKGQLDVAIETYHKAMQKAPEHGLLLNGLGMAYLRSEDLIPARRYLIKAVNVDPEYFQSRMGLGYVYLKNQDPAEASKHLKKSLELMPSVQSAYLLGEAEEAQGHIAQARELYQAVADADANGKLGQAATAKLKRLGQ</sequence>
<dbReference type="STRING" id="1122189.SAMN02745165_02739"/>
<dbReference type="PROSITE" id="PS51257">
    <property type="entry name" value="PROKAR_LIPOPROTEIN"/>
    <property type="match status" value="1"/>
</dbReference>
<dbReference type="Gene3D" id="1.25.40.10">
    <property type="entry name" value="Tetratricopeptide repeat domain"/>
    <property type="match status" value="1"/>
</dbReference>
<evidence type="ECO:0000256" key="8">
    <source>
        <dbReference type="SAM" id="SignalP"/>
    </source>
</evidence>
<dbReference type="PROSITE" id="PS50005">
    <property type="entry name" value="TPR"/>
    <property type="match status" value="3"/>
</dbReference>
<dbReference type="Proteomes" id="UP000184171">
    <property type="component" value="Unassembled WGS sequence"/>
</dbReference>
<feature type="domain" description="Peptidase M48" evidence="9">
    <location>
        <begin position="65"/>
        <end position="246"/>
    </location>
</feature>
<dbReference type="AlphaFoldDB" id="A0A1M6KJG7"/>
<comment type="similarity">
    <text evidence="7">Belongs to the peptidase M48 family.</text>
</comment>
<proteinExistence type="inferred from homology"/>
<keyword evidence="8" id="KW-0732">Signal</keyword>
<feature type="repeat" description="TPR" evidence="6">
    <location>
        <begin position="280"/>
        <end position="313"/>
    </location>
</feature>
<keyword evidence="2" id="KW-0479">Metal-binding</keyword>
<evidence type="ECO:0000313" key="10">
    <source>
        <dbReference type="EMBL" id="SHJ58980.1"/>
    </source>
</evidence>
<reference evidence="10 11" key="1">
    <citation type="submission" date="2016-11" db="EMBL/GenBank/DDBJ databases">
        <authorList>
            <person name="Jaros S."/>
            <person name="Januszkiewicz K."/>
            <person name="Wedrychowicz H."/>
        </authorList>
    </citation>
    <scope>NUCLEOTIDE SEQUENCE [LARGE SCALE GENOMIC DNA]</scope>
    <source>
        <strain evidence="10 11">DSM 5091</strain>
    </source>
</reference>
<keyword evidence="6" id="KW-0802">TPR repeat</keyword>
<keyword evidence="4 7" id="KW-0862">Zinc</keyword>
<dbReference type="Gene3D" id="3.30.2010.10">
    <property type="entry name" value="Metalloproteases ('zincins'), catalytic domain"/>
    <property type="match status" value="1"/>
</dbReference>
<keyword evidence="11" id="KW-1185">Reference proteome</keyword>
<dbReference type="InterPro" id="IPR051156">
    <property type="entry name" value="Mito/Outer_Membr_Metalloprot"/>
</dbReference>
<evidence type="ECO:0000313" key="11">
    <source>
        <dbReference type="Proteomes" id="UP000184171"/>
    </source>
</evidence>
<dbReference type="InterPro" id="IPR019734">
    <property type="entry name" value="TPR_rpt"/>
</dbReference>
<protein>
    <submittedName>
        <fullName evidence="10">Putative Zn-dependent protease, contains TPR repeats</fullName>
    </submittedName>
</protein>
<keyword evidence="1 7" id="KW-0645">Protease</keyword>
<evidence type="ECO:0000256" key="1">
    <source>
        <dbReference type="ARBA" id="ARBA00022670"/>
    </source>
</evidence>
<keyword evidence="3 7" id="KW-0378">Hydrolase</keyword>
<comment type="cofactor">
    <cofactor evidence="7">
        <name>Zn(2+)</name>
        <dbReference type="ChEBI" id="CHEBI:29105"/>
    </cofactor>
    <text evidence="7">Binds 1 zinc ion per subunit.</text>
</comment>
<gene>
    <name evidence="10" type="ORF">SAMN02745165_02739</name>
</gene>
<dbReference type="Pfam" id="PF01435">
    <property type="entry name" value="Peptidase_M48"/>
    <property type="match status" value="1"/>
</dbReference>
<feature type="repeat" description="TPR" evidence="6">
    <location>
        <begin position="314"/>
        <end position="347"/>
    </location>
</feature>